<dbReference type="AlphaFoldDB" id="A0A0A8HAN8"/>
<proteinExistence type="predicted"/>
<evidence type="ECO:0008006" key="3">
    <source>
        <dbReference type="Google" id="ProtNLM"/>
    </source>
</evidence>
<dbReference type="HOGENOM" id="CLU_077334_0_0_7"/>
<evidence type="ECO:0000313" key="2">
    <source>
        <dbReference type="Proteomes" id="UP000031135"/>
    </source>
</evidence>
<organism evidence="1 2">
    <name type="scientific">Campylobacter subantarcticus LMG 24374</name>
    <dbReference type="NCBI Taxonomy" id="1388751"/>
    <lineage>
        <taxon>Bacteria</taxon>
        <taxon>Pseudomonadati</taxon>
        <taxon>Campylobacterota</taxon>
        <taxon>Epsilonproteobacteria</taxon>
        <taxon>Campylobacterales</taxon>
        <taxon>Campylobacteraceae</taxon>
        <taxon>Campylobacter</taxon>
    </lineage>
</organism>
<sequence length="236" mass="26680">MTQEELDALMNSAEDLDLDSVEESVKVKPETDYEDEEKNKQIVSDMISGDYKARADMAWPPPPPSKEHKVVHQLDDVTRDSEIKATEMMEKLEVINDFFANSENQLCVISDALNKNIEIFEKLNTKFPNVASFKEAIDINNDAKNIIDEITGCLQTGQDEVMMAMDAMQYQDIHRQKIERVINVMRALSRYMSSLFEGKIDDEKRVGSAVHIEGDTTTDVVSNDDIEALIASLGKK</sequence>
<evidence type="ECO:0000313" key="1">
    <source>
        <dbReference type="EMBL" id="AJC91002.1"/>
    </source>
</evidence>
<dbReference type="RefSeq" id="WP_039664200.1">
    <property type="nucleotide sequence ID" value="NZ_CP007772.1"/>
</dbReference>
<accession>A0A0A8HAN8</accession>
<dbReference type="SUPFAM" id="SSF75708">
    <property type="entry name" value="Chemotaxis phosphatase CheZ"/>
    <property type="match status" value="1"/>
</dbReference>
<protein>
    <recommendedName>
        <fullName evidence="3">Protein phosphatase CheZ</fullName>
    </recommendedName>
</protein>
<name>A0A0A8HAN8_9BACT</name>
<dbReference type="EMBL" id="CP007772">
    <property type="protein sequence ID" value="AJC91002.1"/>
    <property type="molecule type" value="Genomic_DNA"/>
</dbReference>
<dbReference type="Gene3D" id="1.10.287.500">
    <property type="entry name" value="Helix hairpin bin"/>
    <property type="match status" value="1"/>
</dbReference>
<dbReference type="KEGG" id="csm:CSUB8521_1170"/>
<dbReference type="Proteomes" id="UP000031135">
    <property type="component" value="Chromosome"/>
</dbReference>
<reference evidence="1 2" key="1">
    <citation type="journal article" date="2014" name="Genome Biol. Evol.">
        <title>Comparative Genomics of the Campylobacter lari Group.</title>
        <authorList>
            <person name="Miller W.G."/>
            <person name="Yee E."/>
            <person name="Chapman M.H."/>
            <person name="Smith T.P."/>
            <person name="Bono J.L."/>
            <person name="Huynh S."/>
            <person name="Parker C.T."/>
            <person name="Vandamme P."/>
            <person name="Luong K."/>
            <person name="Korlach J."/>
        </authorList>
    </citation>
    <scope>NUCLEOTIDE SEQUENCE [LARGE SCALE GENOMIC DNA]</scope>
    <source>
        <strain evidence="1 2">LMG 24374</strain>
    </source>
</reference>
<gene>
    <name evidence="1" type="ORF">CSUB8521_1170</name>
</gene>
<dbReference type="OrthoDB" id="5347695at2"/>